<evidence type="ECO:0000259" key="7">
    <source>
        <dbReference type="PROSITE" id="PS50048"/>
    </source>
</evidence>
<dbReference type="InterPro" id="IPR036864">
    <property type="entry name" value="Zn2-C6_fun-type_DNA-bd_sf"/>
</dbReference>
<dbReference type="CDD" id="cd12148">
    <property type="entry name" value="fungal_TF_MHR"/>
    <property type="match status" value="1"/>
</dbReference>
<dbReference type="InterPro" id="IPR050815">
    <property type="entry name" value="TF_fung"/>
</dbReference>
<dbReference type="OrthoDB" id="4456959at2759"/>
<dbReference type="SMART" id="SM00066">
    <property type="entry name" value="GAL4"/>
    <property type="match status" value="1"/>
</dbReference>
<evidence type="ECO:0000256" key="4">
    <source>
        <dbReference type="ARBA" id="ARBA00023163"/>
    </source>
</evidence>
<dbReference type="InterPro" id="IPR001138">
    <property type="entry name" value="Zn2Cys6_DnaBD"/>
</dbReference>
<accession>A0A6A5ZB04</accession>
<feature type="domain" description="Zn(2)-C6 fungal-type" evidence="7">
    <location>
        <begin position="30"/>
        <end position="59"/>
    </location>
</feature>
<dbReference type="GO" id="GO:0003677">
    <property type="term" value="F:DNA binding"/>
    <property type="evidence" value="ECO:0007669"/>
    <property type="project" value="InterPro"/>
</dbReference>
<dbReference type="Gene3D" id="4.10.240.10">
    <property type="entry name" value="Zn(2)-C6 fungal-type DNA-binding domain"/>
    <property type="match status" value="1"/>
</dbReference>
<dbReference type="CDD" id="cd00067">
    <property type="entry name" value="GAL4"/>
    <property type="match status" value="1"/>
</dbReference>
<sequence>MSEGQATKKRRLAAQTVQEEDQDGKHEGPACHSCRKKKAKCSRQQPCSNCESLNIECVYDEKSTRPGMRTGAIDSLNRRLATLEQMFIGQGLVLRPLLDRALQDTQWSNEPTEDSTFQDHVEKLKADYKRLQECTTTSNTADTDDMAQQTTTSNVVSLDIERNLVDWYFDHIHPWIPILHVTRFRDELHDPQKRSSQGIVLDAIVSLCLRFLPGGFTPRQQQQISVARRHSVILQSVEKFSVECLQALVIIAFDIIGSGRGPSAWSVVGSMTRTVEQLRLSVEDDESVPQRGEYLIRRMTFLRKAKDWIEVEERRRVFWNVFLMDRFCSIATGWNNSLTSADVRRRLPCEGAIWQAGRPVRTPLFGIAGRPTTQDQALTPASERRMTDEEEVESIGGFAFCIEATESLNLVTSFFLQHPVAFSDVQEMQVWLMRFKELDLRLVKWRLFLPAQWKNASVLNQDGIMDPNLTLAHITHNTAVIQLHQCIAYPAPQWRACSIRLPSVPSSETCMAAAAEISTIAYQFLQQSNGITNPQFSFCLFIAGRVLLAHVSYASCQLDPAFDTILASLAEIGQRWHGKSDTSAGVNDNLAMRFNKRLTQAKLTACSSEAYPRNDATLDIRQPVYYDQTSGSRATSVAPISNLDTLQPPFNSTIEGTSPDSVSLAFPPLPVAFDYNHAFTDQAMFAATDLSNGQQELSMLFDDQYQQLLRVSTFADAESTTINDMVLNTHA</sequence>
<dbReference type="InterPro" id="IPR007219">
    <property type="entry name" value="XnlR_reg_dom"/>
</dbReference>
<dbReference type="AlphaFoldDB" id="A0A6A5ZB04"/>
<feature type="region of interest" description="Disordered" evidence="6">
    <location>
        <begin position="1"/>
        <end position="32"/>
    </location>
</feature>
<evidence type="ECO:0000256" key="6">
    <source>
        <dbReference type="SAM" id="MobiDB-lite"/>
    </source>
</evidence>
<dbReference type="GO" id="GO:0008270">
    <property type="term" value="F:zinc ion binding"/>
    <property type="evidence" value="ECO:0007669"/>
    <property type="project" value="InterPro"/>
</dbReference>
<keyword evidence="3" id="KW-0805">Transcription regulation</keyword>
<evidence type="ECO:0000313" key="8">
    <source>
        <dbReference type="EMBL" id="KAF2116652.1"/>
    </source>
</evidence>
<dbReference type="SUPFAM" id="SSF57701">
    <property type="entry name" value="Zn2/Cys6 DNA-binding domain"/>
    <property type="match status" value="1"/>
</dbReference>
<organism evidence="8 9">
    <name type="scientific">Lophiotrema nucula</name>
    <dbReference type="NCBI Taxonomy" id="690887"/>
    <lineage>
        <taxon>Eukaryota</taxon>
        <taxon>Fungi</taxon>
        <taxon>Dikarya</taxon>
        <taxon>Ascomycota</taxon>
        <taxon>Pezizomycotina</taxon>
        <taxon>Dothideomycetes</taxon>
        <taxon>Pleosporomycetidae</taxon>
        <taxon>Pleosporales</taxon>
        <taxon>Lophiotremataceae</taxon>
        <taxon>Lophiotrema</taxon>
    </lineage>
</organism>
<gene>
    <name evidence="8" type="ORF">BDV96DRAFT_31932</name>
</gene>
<reference evidence="8" key="1">
    <citation type="journal article" date="2020" name="Stud. Mycol.">
        <title>101 Dothideomycetes genomes: a test case for predicting lifestyles and emergence of pathogens.</title>
        <authorList>
            <person name="Haridas S."/>
            <person name="Albert R."/>
            <person name="Binder M."/>
            <person name="Bloem J."/>
            <person name="Labutti K."/>
            <person name="Salamov A."/>
            <person name="Andreopoulos B."/>
            <person name="Baker S."/>
            <person name="Barry K."/>
            <person name="Bills G."/>
            <person name="Bluhm B."/>
            <person name="Cannon C."/>
            <person name="Castanera R."/>
            <person name="Culley D."/>
            <person name="Daum C."/>
            <person name="Ezra D."/>
            <person name="Gonzalez J."/>
            <person name="Henrissat B."/>
            <person name="Kuo A."/>
            <person name="Liang C."/>
            <person name="Lipzen A."/>
            <person name="Lutzoni F."/>
            <person name="Magnuson J."/>
            <person name="Mondo S."/>
            <person name="Nolan M."/>
            <person name="Ohm R."/>
            <person name="Pangilinan J."/>
            <person name="Park H.-J."/>
            <person name="Ramirez L."/>
            <person name="Alfaro M."/>
            <person name="Sun H."/>
            <person name="Tritt A."/>
            <person name="Yoshinaga Y."/>
            <person name="Zwiers L.-H."/>
            <person name="Turgeon B."/>
            <person name="Goodwin S."/>
            <person name="Spatafora J."/>
            <person name="Crous P."/>
            <person name="Grigoriev I."/>
        </authorList>
    </citation>
    <scope>NUCLEOTIDE SEQUENCE</scope>
    <source>
        <strain evidence="8">CBS 627.86</strain>
    </source>
</reference>
<dbReference type="Pfam" id="PF00172">
    <property type="entry name" value="Zn_clus"/>
    <property type="match status" value="1"/>
</dbReference>
<dbReference type="PANTHER" id="PTHR47338:SF23">
    <property type="entry name" value="ZN(II)2CYS6 TRANSCRIPTION FACTOR (EUROFUNG)"/>
    <property type="match status" value="1"/>
</dbReference>
<keyword evidence="9" id="KW-1185">Reference proteome</keyword>
<evidence type="ECO:0000256" key="5">
    <source>
        <dbReference type="ARBA" id="ARBA00023242"/>
    </source>
</evidence>
<evidence type="ECO:0000256" key="3">
    <source>
        <dbReference type="ARBA" id="ARBA00023015"/>
    </source>
</evidence>
<dbReference type="Pfam" id="PF04082">
    <property type="entry name" value="Fungal_trans"/>
    <property type="match status" value="1"/>
</dbReference>
<dbReference type="PROSITE" id="PS50048">
    <property type="entry name" value="ZN2_CY6_FUNGAL_2"/>
    <property type="match status" value="1"/>
</dbReference>
<evidence type="ECO:0000256" key="2">
    <source>
        <dbReference type="ARBA" id="ARBA00022723"/>
    </source>
</evidence>
<dbReference type="GO" id="GO:0000981">
    <property type="term" value="F:DNA-binding transcription factor activity, RNA polymerase II-specific"/>
    <property type="evidence" value="ECO:0007669"/>
    <property type="project" value="InterPro"/>
</dbReference>
<evidence type="ECO:0000256" key="1">
    <source>
        <dbReference type="ARBA" id="ARBA00004123"/>
    </source>
</evidence>
<dbReference type="PROSITE" id="PS00463">
    <property type="entry name" value="ZN2_CY6_FUNGAL_1"/>
    <property type="match status" value="1"/>
</dbReference>
<keyword evidence="4" id="KW-0804">Transcription</keyword>
<protein>
    <submittedName>
        <fullName evidence="8">Fungal-specific transcription factor domain-containing protein</fullName>
    </submittedName>
</protein>
<dbReference type="EMBL" id="ML977320">
    <property type="protein sequence ID" value="KAF2116652.1"/>
    <property type="molecule type" value="Genomic_DNA"/>
</dbReference>
<keyword evidence="2" id="KW-0479">Metal-binding</keyword>
<dbReference type="PANTHER" id="PTHR47338">
    <property type="entry name" value="ZN(II)2CYS6 TRANSCRIPTION FACTOR (EUROFUNG)-RELATED"/>
    <property type="match status" value="1"/>
</dbReference>
<dbReference type="SMART" id="SM00906">
    <property type="entry name" value="Fungal_trans"/>
    <property type="match status" value="1"/>
</dbReference>
<dbReference type="Proteomes" id="UP000799770">
    <property type="component" value="Unassembled WGS sequence"/>
</dbReference>
<keyword evidence="5" id="KW-0539">Nucleus</keyword>
<proteinExistence type="predicted"/>
<evidence type="ECO:0000313" key="9">
    <source>
        <dbReference type="Proteomes" id="UP000799770"/>
    </source>
</evidence>
<comment type="subcellular location">
    <subcellularLocation>
        <location evidence="1">Nucleus</location>
    </subcellularLocation>
</comment>
<dbReference type="GO" id="GO:0006351">
    <property type="term" value="P:DNA-templated transcription"/>
    <property type="evidence" value="ECO:0007669"/>
    <property type="project" value="InterPro"/>
</dbReference>
<dbReference type="GO" id="GO:0005634">
    <property type="term" value="C:nucleus"/>
    <property type="evidence" value="ECO:0007669"/>
    <property type="project" value="UniProtKB-SubCell"/>
</dbReference>
<name>A0A6A5ZB04_9PLEO</name>